<keyword evidence="11" id="KW-1185">Reference proteome</keyword>
<evidence type="ECO:0000313" key="11">
    <source>
        <dbReference type="Proteomes" id="UP000325577"/>
    </source>
</evidence>
<keyword evidence="5" id="KW-0732">Signal</keyword>
<keyword evidence="7" id="KW-0472">Membrane</keyword>
<keyword evidence="9" id="KW-0325">Glycoprotein</keyword>
<keyword evidence="4" id="KW-0812">Transmembrane</keyword>
<evidence type="ECO:0000256" key="7">
    <source>
        <dbReference type="ARBA" id="ARBA00023136"/>
    </source>
</evidence>
<evidence type="ECO:0000313" key="10">
    <source>
        <dbReference type="EMBL" id="KAA8518403.1"/>
    </source>
</evidence>
<keyword evidence="8" id="KW-0675">Receptor</keyword>
<evidence type="ECO:0000256" key="6">
    <source>
        <dbReference type="ARBA" id="ARBA00022989"/>
    </source>
</evidence>
<comment type="subcellular location">
    <subcellularLocation>
        <location evidence="1">Cell membrane</location>
        <topology evidence="1">Single-pass type I membrane protein</topology>
    </subcellularLocation>
</comment>
<dbReference type="Proteomes" id="UP000325577">
    <property type="component" value="Linkage Group LG7"/>
</dbReference>
<dbReference type="InterPro" id="IPR032675">
    <property type="entry name" value="LRR_dom_sf"/>
</dbReference>
<evidence type="ECO:0000256" key="8">
    <source>
        <dbReference type="ARBA" id="ARBA00023170"/>
    </source>
</evidence>
<dbReference type="Pfam" id="PF00560">
    <property type="entry name" value="LRR_1"/>
    <property type="match status" value="3"/>
</dbReference>
<evidence type="ECO:0008006" key="12">
    <source>
        <dbReference type="Google" id="ProtNLM"/>
    </source>
</evidence>
<evidence type="ECO:0000256" key="1">
    <source>
        <dbReference type="ARBA" id="ARBA00004251"/>
    </source>
</evidence>
<dbReference type="EMBL" id="CM018050">
    <property type="protein sequence ID" value="KAA8518403.1"/>
    <property type="molecule type" value="Genomic_DNA"/>
</dbReference>
<keyword evidence="6" id="KW-1133">Transmembrane helix</keyword>
<name>A0A5J4ZI38_9ASTE</name>
<evidence type="ECO:0000256" key="4">
    <source>
        <dbReference type="ARBA" id="ARBA00022692"/>
    </source>
</evidence>
<comment type="similarity">
    <text evidence="2">Belongs to the RLP family.</text>
</comment>
<accession>A0A5J4ZI38</accession>
<evidence type="ECO:0000256" key="2">
    <source>
        <dbReference type="ARBA" id="ARBA00009592"/>
    </source>
</evidence>
<sequence>MVLAKNRFSRSLLALNMPSLIFLDVNTNMLSGELPAEICNALSLANLLLSDNNFTGTIKDIFRKGKIPHRLWDSKTLVKISLSSSLLEGQILVSCKSLHPAEVTTGQTSSSSVLLNEKPSGSQTFSQSPMWVDPLDNLRSMMRSLAKLNLSNNLLTGPLHSGPQLFL</sequence>
<gene>
    <name evidence="10" type="ORF">F0562_015877</name>
</gene>
<dbReference type="SUPFAM" id="SSF52058">
    <property type="entry name" value="L domain-like"/>
    <property type="match status" value="1"/>
</dbReference>
<reference evidence="10 11" key="1">
    <citation type="submission" date="2019-09" db="EMBL/GenBank/DDBJ databases">
        <title>A chromosome-level genome assembly of the Chinese tupelo Nyssa sinensis.</title>
        <authorList>
            <person name="Yang X."/>
            <person name="Kang M."/>
            <person name="Yang Y."/>
            <person name="Xiong H."/>
            <person name="Wang M."/>
            <person name="Zhang Z."/>
            <person name="Wang Z."/>
            <person name="Wu H."/>
            <person name="Ma T."/>
            <person name="Liu J."/>
            <person name="Xi Z."/>
        </authorList>
    </citation>
    <scope>NUCLEOTIDE SEQUENCE [LARGE SCALE GENOMIC DNA]</scope>
    <source>
        <strain evidence="10">J267</strain>
        <tissue evidence="10">Leaf</tissue>
    </source>
</reference>
<dbReference type="AlphaFoldDB" id="A0A5J4ZI38"/>
<evidence type="ECO:0000256" key="9">
    <source>
        <dbReference type="ARBA" id="ARBA00023180"/>
    </source>
</evidence>
<keyword evidence="3" id="KW-1003">Cell membrane</keyword>
<dbReference type="InterPro" id="IPR001611">
    <property type="entry name" value="Leu-rich_rpt"/>
</dbReference>
<dbReference type="PANTHER" id="PTHR48052:SF81">
    <property type="entry name" value="LEUCINE-RICH REPEAT-CONTAINING N-TERMINAL PLANT-TYPE DOMAIN-CONTAINING PROTEIN"/>
    <property type="match status" value="1"/>
</dbReference>
<proteinExistence type="inferred from homology"/>
<evidence type="ECO:0000256" key="3">
    <source>
        <dbReference type="ARBA" id="ARBA00022475"/>
    </source>
</evidence>
<organism evidence="10 11">
    <name type="scientific">Nyssa sinensis</name>
    <dbReference type="NCBI Taxonomy" id="561372"/>
    <lineage>
        <taxon>Eukaryota</taxon>
        <taxon>Viridiplantae</taxon>
        <taxon>Streptophyta</taxon>
        <taxon>Embryophyta</taxon>
        <taxon>Tracheophyta</taxon>
        <taxon>Spermatophyta</taxon>
        <taxon>Magnoliopsida</taxon>
        <taxon>eudicotyledons</taxon>
        <taxon>Gunneridae</taxon>
        <taxon>Pentapetalae</taxon>
        <taxon>asterids</taxon>
        <taxon>Cornales</taxon>
        <taxon>Nyssaceae</taxon>
        <taxon>Nyssa</taxon>
    </lineage>
</organism>
<dbReference type="PANTHER" id="PTHR48052">
    <property type="entry name" value="UNNAMED PRODUCT"/>
    <property type="match status" value="1"/>
</dbReference>
<protein>
    <recommendedName>
        <fullName evidence="12">Leucine-rich repeat-containing N-terminal plant-type domain-containing protein</fullName>
    </recommendedName>
</protein>
<dbReference type="Gene3D" id="3.80.10.10">
    <property type="entry name" value="Ribonuclease Inhibitor"/>
    <property type="match status" value="1"/>
</dbReference>
<dbReference type="GO" id="GO:0005886">
    <property type="term" value="C:plasma membrane"/>
    <property type="evidence" value="ECO:0007669"/>
    <property type="project" value="UniProtKB-SubCell"/>
</dbReference>
<evidence type="ECO:0000256" key="5">
    <source>
        <dbReference type="ARBA" id="ARBA00022729"/>
    </source>
</evidence>